<gene>
    <name evidence="2" type="ORF">FLL46_22190</name>
</gene>
<keyword evidence="1" id="KW-1133">Transmembrane helix</keyword>
<feature type="transmembrane region" description="Helical" evidence="1">
    <location>
        <begin position="227"/>
        <end position="246"/>
    </location>
</feature>
<keyword evidence="1" id="KW-0472">Membrane</keyword>
<dbReference type="RefSeq" id="WP_142933866.1">
    <property type="nucleotide sequence ID" value="NZ_ML660170.1"/>
</dbReference>
<evidence type="ECO:0000313" key="2">
    <source>
        <dbReference type="EMBL" id="TQV84338.1"/>
    </source>
</evidence>
<dbReference type="InterPro" id="IPR018750">
    <property type="entry name" value="DUF2306_membrane"/>
</dbReference>
<accession>A0A545U4E2</accession>
<feature type="transmembrane region" description="Helical" evidence="1">
    <location>
        <begin position="39"/>
        <end position="64"/>
    </location>
</feature>
<organism evidence="2 3">
    <name type="scientific">Aliikangiella coralliicola</name>
    <dbReference type="NCBI Taxonomy" id="2592383"/>
    <lineage>
        <taxon>Bacteria</taxon>
        <taxon>Pseudomonadati</taxon>
        <taxon>Pseudomonadota</taxon>
        <taxon>Gammaproteobacteria</taxon>
        <taxon>Oceanospirillales</taxon>
        <taxon>Pleioneaceae</taxon>
        <taxon>Aliikangiella</taxon>
    </lineage>
</organism>
<dbReference type="EMBL" id="VIKS01000014">
    <property type="protein sequence ID" value="TQV84338.1"/>
    <property type="molecule type" value="Genomic_DNA"/>
</dbReference>
<evidence type="ECO:0000256" key="1">
    <source>
        <dbReference type="SAM" id="Phobius"/>
    </source>
</evidence>
<dbReference type="Pfam" id="PF10067">
    <property type="entry name" value="DUF2306"/>
    <property type="match status" value="1"/>
</dbReference>
<name>A0A545U4E2_9GAMM</name>
<comment type="caution">
    <text evidence="2">The sequence shown here is derived from an EMBL/GenBank/DDBJ whole genome shotgun (WGS) entry which is preliminary data.</text>
</comment>
<protein>
    <submittedName>
        <fullName evidence="2">DUF2306 domain-containing protein</fullName>
    </submittedName>
</protein>
<feature type="transmembrane region" description="Helical" evidence="1">
    <location>
        <begin position="84"/>
        <end position="106"/>
    </location>
</feature>
<feature type="transmembrane region" description="Helical" evidence="1">
    <location>
        <begin position="258"/>
        <end position="282"/>
    </location>
</feature>
<keyword evidence="1" id="KW-0812">Transmembrane</keyword>
<feature type="transmembrane region" description="Helical" evidence="1">
    <location>
        <begin position="186"/>
        <end position="207"/>
    </location>
</feature>
<sequence length="285" mass="31609">MTDSITTPSVIETADRNVVAQKLKINALSNKALKSAAQLCFLVTVIGQWIFAYYVISFYGTTAIEGDFEAWNKVLPKGHIPGDTIGNFAVGMHILLAIIILVGGPLQLIPQIRTHLPTFHHWNGRIYITTTILLSIGGLFMVWTRGTLGGGQVAISINALLIILCALLALFFAIKRNIKVHRRWALRLFFVAVGVWYFRIGLMLWLLIHGEPVGFDPKTFEGPFLDFLSYAQYILPLIMLELYFYAKERAGNLGQLTVALSLFIVTIATGAGVFAATMGLWLPRI</sequence>
<feature type="transmembrane region" description="Helical" evidence="1">
    <location>
        <begin position="126"/>
        <end position="143"/>
    </location>
</feature>
<dbReference type="AlphaFoldDB" id="A0A545U4E2"/>
<dbReference type="OrthoDB" id="8759010at2"/>
<reference evidence="2 3" key="1">
    <citation type="submission" date="2019-07" db="EMBL/GenBank/DDBJ databases">
        <title>Draft genome for Aliikangiella sp. M105.</title>
        <authorList>
            <person name="Wang G."/>
        </authorList>
    </citation>
    <scope>NUCLEOTIDE SEQUENCE [LARGE SCALE GENOMIC DNA]</scope>
    <source>
        <strain evidence="2 3">M105</strain>
    </source>
</reference>
<dbReference type="Proteomes" id="UP000315439">
    <property type="component" value="Unassembled WGS sequence"/>
</dbReference>
<proteinExistence type="predicted"/>
<keyword evidence="3" id="KW-1185">Reference proteome</keyword>
<feature type="transmembrane region" description="Helical" evidence="1">
    <location>
        <begin position="155"/>
        <end position="174"/>
    </location>
</feature>
<evidence type="ECO:0000313" key="3">
    <source>
        <dbReference type="Proteomes" id="UP000315439"/>
    </source>
</evidence>